<organism evidence="6 7">
    <name type="scientific">Castilleja foliolosa</name>
    <dbReference type="NCBI Taxonomy" id="1961234"/>
    <lineage>
        <taxon>Eukaryota</taxon>
        <taxon>Viridiplantae</taxon>
        <taxon>Streptophyta</taxon>
        <taxon>Embryophyta</taxon>
        <taxon>Tracheophyta</taxon>
        <taxon>Spermatophyta</taxon>
        <taxon>Magnoliopsida</taxon>
        <taxon>eudicotyledons</taxon>
        <taxon>Gunneridae</taxon>
        <taxon>Pentapetalae</taxon>
        <taxon>asterids</taxon>
        <taxon>lamiids</taxon>
        <taxon>Lamiales</taxon>
        <taxon>Orobanchaceae</taxon>
        <taxon>Pedicularideae</taxon>
        <taxon>Castillejinae</taxon>
        <taxon>Castilleja</taxon>
    </lineage>
</organism>
<protein>
    <submittedName>
        <fullName evidence="6">Structural maintenance of chromosomes protein 4</fullName>
    </submittedName>
</protein>
<dbReference type="Pfam" id="PF02463">
    <property type="entry name" value="SMC_N"/>
    <property type="match status" value="1"/>
</dbReference>
<dbReference type="AlphaFoldDB" id="A0ABD3CJH4"/>
<feature type="domain" description="RecF/RecN/SMC N-terminal" evidence="5">
    <location>
        <begin position="25"/>
        <end position="159"/>
    </location>
</feature>
<evidence type="ECO:0000256" key="1">
    <source>
        <dbReference type="ARBA" id="ARBA00004123"/>
    </source>
</evidence>
<proteinExistence type="predicted"/>
<dbReference type="GO" id="GO:0005634">
    <property type="term" value="C:nucleus"/>
    <property type="evidence" value="ECO:0007669"/>
    <property type="project" value="UniProtKB-SubCell"/>
</dbReference>
<evidence type="ECO:0000259" key="5">
    <source>
        <dbReference type="Pfam" id="PF02463"/>
    </source>
</evidence>
<dbReference type="PANTHER" id="PTHR18937">
    <property type="entry name" value="STRUCTURAL MAINTENANCE OF CHROMOSOMES SMC FAMILY MEMBER"/>
    <property type="match status" value="1"/>
</dbReference>
<keyword evidence="4" id="KW-0539">Nucleus</keyword>
<comment type="subcellular location">
    <subcellularLocation>
        <location evidence="1">Nucleus</location>
    </subcellularLocation>
</comment>
<evidence type="ECO:0000256" key="4">
    <source>
        <dbReference type="ARBA" id="ARBA00023242"/>
    </source>
</evidence>
<gene>
    <name evidence="6" type="primary">SMC4_5</name>
    <name evidence="6" type="ORF">CASFOL_026921</name>
</gene>
<evidence type="ECO:0000313" key="6">
    <source>
        <dbReference type="EMBL" id="KAL3629699.1"/>
    </source>
</evidence>
<dbReference type="PANTHER" id="PTHR18937:SF172">
    <property type="entry name" value="STRUCTURAL MAINTENANCE OF CHROMOSOMES PROTEIN"/>
    <property type="match status" value="1"/>
</dbReference>
<evidence type="ECO:0000256" key="3">
    <source>
        <dbReference type="ARBA" id="ARBA00022840"/>
    </source>
</evidence>
<dbReference type="Gene3D" id="3.40.50.300">
    <property type="entry name" value="P-loop containing nucleotide triphosphate hydrolases"/>
    <property type="match status" value="1"/>
</dbReference>
<dbReference type="InterPro" id="IPR003395">
    <property type="entry name" value="RecF/RecN/SMC_N"/>
</dbReference>
<dbReference type="InterPro" id="IPR027417">
    <property type="entry name" value="P-loop_NTPase"/>
</dbReference>
<dbReference type="GO" id="GO:0005524">
    <property type="term" value="F:ATP binding"/>
    <property type="evidence" value="ECO:0007669"/>
    <property type="project" value="UniProtKB-KW"/>
</dbReference>
<dbReference type="GO" id="GO:0051276">
    <property type="term" value="P:chromosome organization"/>
    <property type="evidence" value="ECO:0007669"/>
    <property type="project" value="UniProtKB-ARBA"/>
</dbReference>
<keyword evidence="2" id="KW-0547">Nucleotide-binding</keyword>
<dbReference type="Proteomes" id="UP001632038">
    <property type="component" value="Unassembled WGS sequence"/>
</dbReference>
<dbReference type="EMBL" id="JAVIJP010000034">
    <property type="protein sequence ID" value="KAL3629699.1"/>
    <property type="molecule type" value="Genomic_DNA"/>
</dbReference>
<accession>A0ABD3CJH4</accession>
<name>A0ABD3CJH4_9LAMI</name>
<comment type="caution">
    <text evidence="6">The sequence shown here is derived from an EMBL/GenBank/DDBJ whole genome shotgun (WGS) entry which is preliminary data.</text>
</comment>
<keyword evidence="3" id="KW-0067">ATP-binding</keyword>
<keyword evidence="7" id="KW-1185">Reference proteome</keyword>
<evidence type="ECO:0000313" key="7">
    <source>
        <dbReference type="Proteomes" id="UP001632038"/>
    </source>
</evidence>
<evidence type="ECO:0000256" key="2">
    <source>
        <dbReference type="ARBA" id="ARBA00022741"/>
    </source>
</evidence>
<dbReference type="SUPFAM" id="SSF52540">
    <property type="entry name" value="P-loop containing nucleoside triphosphate hydrolases"/>
    <property type="match status" value="1"/>
</dbReference>
<reference evidence="7" key="1">
    <citation type="journal article" date="2024" name="IScience">
        <title>Strigolactones Initiate the Formation of Haustorium-like Structures in Castilleja.</title>
        <authorList>
            <person name="Buerger M."/>
            <person name="Peterson D."/>
            <person name="Chory J."/>
        </authorList>
    </citation>
    <scope>NUCLEOTIDE SEQUENCE [LARGE SCALE GENOMIC DNA]</scope>
</reference>
<sequence length="200" mass="23335">MESTTNGAEFVPESNRPGFRAPRLFIKEMVMKNFKSYAGEQRVGPFHKSFSAVVGPNGSGKSNVIDAMLFVFGKRAKQMRLNKVQSLSTTPPIFRIWTVLAYRFIFRRLWDDGAYEVVPGSDFMITRVAFRDNSSKYYINDRASNFTEVTKLLRGKGVDLDNNRFLILQELDSDLRHCKDEFKEFERQDLKHWEDYKHLK</sequence>